<keyword evidence="4" id="KW-1185">Reference proteome</keyword>
<proteinExistence type="predicted"/>
<feature type="signal peptide" evidence="2">
    <location>
        <begin position="1"/>
        <end position="20"/>
    </location>
</feature>
<keyword evidence="2" id="KW-0732">Signal</keyword>
<evidence type="ECO:0000256" key="1">
    <source>
        <dbReference type="SAM" id="MobiDB-lite"/>
    </source>
</evidence>
<sequence length="290" mass="32126">MVRRFPILFRSCMCLPSVSGEMAGSSWVVSQKPSHLLPSTLLTSPNPPKPPDPPDPPPRRRCLEALVTTSSSHSPHPILEAALAKFSLDKGHICTLFSEHPRRPMSPLPFNLMSEGYLSDHFYGDFDFPCFKDGVRLVLTFFVAKDSGKFEVLCDKISQPFQMGLFMEDLLKASIQLGSSFRPVVSFALVAKELALKAAINAALAVGVSGMACYSDWQELPLLLNVGGHAFAVDDFIADIKRKRKPDDDLETQTILKKHKETSEEKETTKDVAEQIELLETKPNLISVKV</sequence>
<gene>
    <name evidence="3" type="ORF">AARE701A_LOCUS19635</name>
</gene>
<feature type="chain" id="PRO_5035837308" evidence="2">
    <location>
        <begin position="21"/>
        <end position="290"/>
    </location>
</feature>
<dbReference type="AlphaFoldDB" id="A0A8S2AY51"/>
<dbReference type="EMBL" id="LR999457">
    <property type="protein sequence ID" value="CAE6199634.1"/>
    <property type="molecule type" value="Genomic_DNA"/>
</dbReference>
<evidence type="ECO:0000313" key="4">
    <source>
        <dbReference type="Proteomes" id="UP000682877"/>
    </source>
</evidence>
<feature type="compositionally biased region" description="Pro residues" evidence="1">
    <location>
        <begin position="45"/>
        <end position="56"/>
    </location>
</feature>
<dbReference type="Proteomes" id="UP000682877">
    <property type="component" value="Chromosome 7"/>
</dbReference>
<evidence type="ECO:0000256" key="2">
    <source>
        <dbReference type="SAM" id="SignalP"/>
    </source>
</evidence>
<evidence type="ECO:0000313" key="3">
    <source>
        <dbReference type="EMBL" id="CAE6199634.1"/>
    </source>
</evidence>
<accession>A0A8S2AY51</accession>
<protein>
    <submittedName>
        <fullName evidence="3">Uncharacterized protein</fullName>
    </submittedName>
</protein>
<organism evidence="3 4">
    <name type="scientific">Arabidopsis arenosa</name>
    <name type="common">Sand rock-cress</name>
    <name type="synonym">Cardaminopsis arenosa</name>
    <dbReference type="NCBI Taxonomy" id="38785"/>
    <lineage>
        <taxon>Eukaryota</taxon>
        <taxon>Viridiplantae</taxon>
        <taxon>Streptophyta</taxon>
        <taxon>Embryophyta</taxon>
        <taxon>Tracheophyta</taxon>
        <taxon>Spermatophyta</taxon>
        <taxon>Magnoliopsida</taxon>
        <taxon>eudicotyledons</taxon>
        <taxon>Gunneridae</taxon>
        <taxon>Pentapetalae</taxon>
        <taxon>rosids</taxon>
        <taxon>malvids</taxon>
        <taxon>Brassicales</taxon>
        <taxon>Brassicaceae</taxon>
        <taxon>Camelineae</taxon>
        <taxon>Arabidopsis</taxon>
    </lineage>
</organism>
<reference evidence="3" key="1">
    <citation type="submission" date="2021-01" db="EMBL/GenBank/DDBJ databases">
        <authorList>
            <person name="Bezrukov I."/>
        </authorList>
    </citation>
    <scope>NUCLEOTIDE SEQUENCE</scope>
</reference>
<name>A0A8S2AY51_ARAAE</name>
<feature type="region of interest" description="Disordered" evidence="1">
    <location>
        <begin position="38"/>
        <end position="58"/>
    </location>
</feature>